<feature type="compositionally biased region" description="Low complexity" evidence="5">
    <location>
        <begin position="290"/>
        <end position="304"/>
    </location>
</feature>
<dbReference type="InterPro" id="IPR000742">
    <property type="entry name" value="EGF"/>
</dbReference>
<dbReference type="GO" id="GO:0032991">
    <property type="term" value="C:protein-containing complex"/>
    <property type="evidence" value="ECO:0007669"/>
    <property type="project" value="TreeGrafter"/>
</dbReference>
<feature type="transmembrane region" description="Helical" evidence="6">
    <location>
        <begin position="926"/>
        <end position="943"/>
    </location>
</feature>
<keyword evidence="6" id="KW-0472">Membrane</keyword>
<dbReference type="Proteomes" id="UP000051952">
    <property type="component" value="Unassembled WGS sequence"/>
</dbReference>
<keyword evidence="6" id="KW-0812">Transmembrane</keyword>
<feature type="transmembrane region" description="Helical" evidence="6">
    <location>
        <begin position="865"/>
        <end position="885"/>
    </location>
</feature>
<evidence type="ECO:0000256" key="3">
    <source>
        <dbReference type="ARBA" id="ARBA00022737"/>
    </source>
</evidence>
<evidence type="ECO:0000256" key="7">
    <source>
        <dbReference type="SAM" id="SignalP"/>
    </source>
</evidence>
<feature type="transmembrane region" description="Helical" evidence="6">
    <location>
        <begin position="677"/>
        <end position="710"/>
    </location>
</feature>
<name>A0A0S4IXY9_BODSA</name>
<feature type="transmembrane region" description="Helical" evidence="6">
    <location>
        <begin position="835"/>
        <end position="859"/>
    </location>
</feature>
<feature type="compositionally biased region" description="Basic and acidic residues" evidence="5">
    <location>
        <begin position="368"/>
        <end position="380"/>
    </location>
</feature>
<dbReference type="EMBL" id="CYKH01000836">
    <property type="protein sequence ID" value="CUG48691.1"/>
    <property type="molecule type" value="Genomic_DNA"/>
</dbReference>
<feature type="chain" id="PRO_5006621683" evidence="7">
    <location>
        <begin position="32"/>
        <end position="1117"/>
    </location>
</feature>
<evidence type="ECO:0000256" key="5">
    <source>
        <dbReference type="SAM" id="MobiDB-lite"/>
    </source>
</evidence>
<accession>A0A0S4IXY9</accession>
<feature type="compositionally biased region" description="Low complexity" evidence="5">
    <location>
        <begin position="312"/>
        <end position="332"/>
    </location>
</feature>
<dbReference type="VEuPathDB" id="TriTrypDB:BSAL_80100"/>
<dbReference type="OrthoDB" id="430340at2759"/>
<keyword evidence="10" id="KW-1185">Reference proteome</keyword>
<feature type="transmembrane region" description="Helical" evidence="6">
    <location>
        <begin position="763"/>
        <end position="786"/>
    </location>
</feature>
<evidence type="ECO:0000256" key="1">
    <source>
        <dbReference type="ARBA" id="ARBA00022536"/>
    </source>
</evidence>
<keyword evidence="6" id="KW-1133">Transmembrane helix</keyword>
<feature type="transmembrane region" description="Helical" evidence="6">
    <location>
        <begin position="897"/>
        <end position="914"/>
    </location>
</feature>
<dbReference type="PANTHER" id="PTHR24049">
    <property type="entry name" value="CRUMBS FAMILY MEMBER"/>
    <property type="match status" value="1"/>
</dbReference>
<evidence type="ECO:0000313" key="9">
    <source>
        <dbReference type="EMBL" id="CUG48691.1"/>
    </source>
</evidence>
<feature type="compositionally biased region" description="Low complexity" evidence="5">
    <location>
        <begin position="381"/>
        <end position="418"/>
    </location>
</feature>
<dbReference type="GO" id="GO:0005886">
    <property type="term" value="C:plasma membrane"/>
    <property type="evidence" value="ECO:0007669"/>
    <property type="project" value="TreeGrafter"/>
</dbReference>
<evidence type="ECO:0000256" key="6">
    <source>
        <dbReference type="SAM" id="Phobius"/>
    </source>
</evidence>
<dbReference type="InterPro" id="IPR051022">
    <property type="entry name" value="Notch_Cell-Fate_Det"/>
</dbReference>
<keyword evidence="4" id="KW-1015">Disulfide bond</keyword>
<dbReference type="GO" id="GO:0045197">
    <property type="term" value="P:establishment or maintenance of epithelial cell apical/basal polarity"/>
    <property type="evidence" value="ECO:0007669"/>
    <property type="project" value="TreeGrafter"/>
</dbReference>
<keyword evidence="3" id="KW-0677">Repeat</keyword>
<dbReference type="PROSITE" id="PS00022">
    <property type="entry name" value="EGF_1"/>
    <property type="match status" value="1"/>
</dbReference>
<evidence type="ECO:0000259" key="8">
    <source>
        <dbReference type="PROSITE" id="PS00022"/>
    </source>
</evidence>
<feature type="region of interest" description="Disordered" evidence="5">
    <location>
        <begin position="269"/>
        <end position="332"/>
    </location>
</feature>
<evidence type="ECO:0000313" key="10">
    <source>
        <dbReference type="Proteomes" id="UP000051952"/>
    </source>
</evidence>
<dbReference type="GO" id="GO:0007157">
    <property type="term" value="P:heterophilic cell-cell adhesion via plasma membrane cell adhesion molecules"/>
    <property type="evidence" value="ECO:0007669"/>
    <property type="project" value="TreeGrafter"/>
</dbReference>
<keyword evidence="1" id="KW-0245">EGF-like domain</keyword>
<reference evidence="10" key="1">
    <citation type="submission" date="2015-09" db="EMBL/GenBank/DDBJ databases">
        <authorList>
            <consortium name="Pathogen Informatics"/>
        </authorList>
    </citation>
    <scope>NUCLEOTIDE SEQUENCE [LARGE SCALE GENOMIC DNA]</scope>
    <source>
        <strain evidence="10">Lake Konstanz</strain>
    </source>
</reference>
<evidence type="ECO:0000256" key="4">
    <source>
        <dbReference type="ARBA" id="ARBA00023157"/>
    </source>
</evidence>
<evidence type="ECO:0000256" key="2">
    <source>
        <dbReference type="ARBA" id="ARBA00022729"/>
    </source>
</evidence>
<feature type="compositionally biased region" description="Polar residues" evidence="5">
    <location>
        <begin position="269"/>
        <end position="289"/>
    </location>
</feature>
<dbReference type="PANTHER" id="PTHR24049:SF22">
    <property type="entry name" value="DROSOPHILA CRUMBS HOMOLOG"/>
    <property type="match status" value="1"/>
</dbReference>
<dbReference type="AlphaFoldDB" id="A0A0S4IXY9"/>
<sequence>MCHMSRPVERLTLIAMIRCMMVTLFCHDACAQQSISCSLQTTGENWTCDNVVNCNGVGVASCAPWPQGCLCNCNCSSSGCRFGASCSGNSAAVSSDTCSVIFDYGTCSSSDCNNRATSVKCVGFSCRCTCSPEWTGATCSTPLTLCSVSLDCSSAGTNWVRGYRETGCTCSCKEGWYGSRCHCQIPQCSTIGTASSQLTSPKCFCLCKLGYAGATCSRQETMSMNSLSMSEVASEEFTSSVSSSHSPSKEQTFTYGSATLMSSTTDSMSAAITRSPSDTASGASWTDVLSRSTSATGSTSSEHTVTNTQNATMTQSTQCTTTSSISNSASGSRSQSISMAATHSLSFSLSGAISLSNSWTLSVTRTPSESRMDSSSETRTRTCSRSSTNSVSQSKGSHSRTQSSMQSSTPSFSSSDSFSLSSTLTTTTTVTDSSTLPITETVTISCPTTTRLTTSTSAGDLWPQFNDSTTGHLATRCYLQPMAEAILSNSTHLPCVPVFAEAEGGIVVYPATRGPIPPFLLAIPHSFDSNWVLRLPYSPSELESENASLATSFILRDNISGSGSDAHFDNKTNLTTSFGTLFLLVRATAEWQSSITVPLEAACGRAVVGAHDGAPASAGLHITVTWPQKQFGILNQVMVGLVSGGSTVSGNPTAAAALAMVGLLSCSGSTPALQSAGYFVSLFFDLGAAAVAAGNVGIIAIVVGLQFAAVRVWMWRHKITSTDIAMADLRFPALSIFIAMYLLPGAVYGSVASVSSGDSVVTGLLVLLIVIALVVGSQVFLIKVVLPVSDFRPYPIPHKTAYFFERFALLPSSRWIPESAERRFMPLMGTRTKEWCLLSIADLLLALCLSAATGLGVGTHGASCSVMPIVVASIYFLNAAIVVVLRPHRRPMDRVAFPIIWTLFGVMCILKYLTASEDLIDTLQSVLSFVQLWQTVCALLVFVRERQWRQQILEDKSLPIDDVYPSVGKTLAHDEVNSIVGDGNAFLSDEIEENDGLEFVAGFEVEAEDDGLLDFWFDIERFAIDDEDDSDGRLDDLFGDHRAAAPLEPIFSENDVHRGIRLLKETELVVGRAEKLQLHNNSNSVASYISIAEGSETQPESMIMSAPVFTQRNHDGK</sequence>
<keyword evidence="2 7" id="KW-0732">Signal</keyword>
<feature type="signal peptide" evidence="7">
    <location>
        <begin position="1"/>
        <end position="31"/>
    </location>
</feature>
<feature type="transmembrane region" description="Helical" evidence="6">
    <location>
        <begin position="731"/>
        <end position="751"/>
    </location>
</feature>
<protein>
    <submittedName>
        <fullName evidence="9">Membrane-associated protein, putative</fullName>
    </submittedName>
</protein>
<feature type="domain" description="EGF-like" evidence="8">
    <location>
        <begin position="170"/>
        <end position="181"/>
    </location>
</feature>
<proteinExistence type="predicted"/>
<gene>
    <name evidence="9" type="ORF">BSAL_80100</name>
</gene>
<organism evidence="9 10">
    <name type="scientific">Bodo saltans</name>
    <name type="common">Flagellated protozoan</name>
    <dbReference type="NCBI Taxonomy" id="75058"/>
    <lineage>
        <taxon>Eukaryota</taxon>
        <taxon>Discoba</taxon>
        <taxon>Euglenozoa</taxon>
        <taxon>Kinetoplastea</taxon>
        <taxon>Metakinetoplastina</taxon>
        <taxon>Eubodonida</taxon>
        <taxon>Bodonidae</taxon>
        <taxon>Bodo</taxon>
    </lineage>
</organism>
<feature type="region of interest" description="Disordered" evidence="5">
    <location>
        <begin position="362"/>
        <end position="418"/>
    </location>
</feature>